<evidence type="ECO:0000256" key="7">
    <source>
        <dbReference type="ARBA" id="ARBA00022490"/>
    </source>
</evidence>
<evidence type="ECO:0000256" key="14">
    <source>
        <dbReference type="ARBA" id="ARBA00023002"/>
    </source>
</evidence>
<dbReference type="SUPFAM" id="SSF56176">
    <property type="entry name" value="FAD-binding/transporter-associated domain-like"/>
    <property type="match status" value="1"/>
</dbReference>
<dbReference type="Proteomes" id="UP000192936">
    <property type="component" value="Unassembled WGS sequence"/>
</dbReference>
<dbReference type="InterPro" id="IPR003170">
    <property type="entry name" value="MurB"/>
</dbReference>
<dbReference type="PANTHER" id="PTHR21071">
    <property type="entry name" value="UDP-N-ACETYLENOLPYRUVOYLGLUCOSAMINE REDUCTASE"/>
    <property type="match status" value="1"/>
</dbReference>
<dbReference type="UniPathway" id="UPA00219"/>
<dbReference type="GO" id="GO:0071555">
    <property type="term" value="P:cell wall organization"/>
    <property type="evidence" value="ECO:0007669"/>
    <property type="project" value="UniProtKB-KW"/>
</dbReference>
<evidence type="ECO:0000256" key="9">
    <source>
        <dbReference type="ARBA" id="ARBA00022630"/>
    </source>
</evidence>
<evidence type="ECO:0000256" key="2">
    <source>
        <dbReference type="ARBA" id="ARBA00003921"/>
    </source>
</evidence>
<keyword evidence="7 19" id="KW-0963">Cytoplasm</keyword>
<evidence type="ECO:0000256" key="19">
    <source>
        <dbReference type="HAMAP-Rule" id="MF_00037"/>
    </source>
</evidence>
<evidence type="ECO:0000256" key="20">
    <source>
        <dbReference type="SAM" id="MobiDB-lite"/>
    </source>
</evidence>
<dbReference type="InterPro" id="IPR006094">
    <property type="entry name" value="Oxid_FAD_bind_N"/>
</dbReference>
<evidence type="ECO:0000313" key="22">
    <source>
        <dbReference type="EMBL" id="SMF80582.1"/>
    </source>
</evidence>
<comment type="subcellular location">
    <subcellularLocation>
        <location evidence="3 19">Cytoplasm</location>
    </subcellularLocation>
</comment>
<keyword evidence="14 19" id="KW-0560">Oxidoreductase</keyword>
<comment type="pathway">
    <text evidence="4 19">Cell wall biogenesis; peptidoglycan biosynthesis.</text>
</comment>
<name>A0A1X7H6E5_9PROT</name>
<dbReference type="SUPFAM" id="SSF56194">
    <property type="entry name" value="Uridine diphospho-N-Acetylenolpyruvylglucosamine reductase, MurB, C-terminal domain"/>
    <property type="match status" value="1"/>
</dbReference>
<keyword evidence="9 19" id="KW-0285">Flavoprotein</keyword>
<dbReference type="EMBL" id="FXAK01000007">
    <property type="protein sequence ID" value="SMF80582.1"/>
    <property type="molecule type" value="Genomic_DNA"/>
</dbReference>
<dbReference type="InterPro" id="IPR036318">
    <property type="entry name" value="FAD-bd_PCMH-like_sf"/>
</dbReference>
<dbReference type="InterPro" id="IPR011601">
    <property type="entry name" value="MurB_C"/>
</dbReference>
<evidence type="ECO:0000256" key="13">
    <source>
        <dbReference type="ARBA" id="ARBA00022984"/>
    </source>
</evidence>
<dbReference type="OrthoDB" id="9804753at2"/>
<sequence>MTAVPRMSPAEGHLPNGHLMTRMPAVRGRLSADAPLAPVTWFRVGGPAEVMFRPADADDLADFLAALPAEVPVTVIGVASNLLVRDGGVPGVTIRLGRGFTDIVADGMTLTAGAAALDLNVAMVARDAGIAGLEFLSGIPGTVGGALRMNGGAYGRELADVLVSASAVARDGRRLEFSHAGMGFTYRHSAAPEDCIFTGAVLRGEPGNPLEIARRMAEISDKRADSQPVRSRTGGSTFKNPAPQISGGHKAWELIDKAGCRGLSIGDAQVSEKHCNFLINNGTATAAQLEALGEEVRRRVFETSGVTLEWEIKRIGVPAAEGAAQ</sequence>
<dbReference type="GO" id="GO:0008360">
    <property type="term" value="P:regulation of cell shape"/>
    <property type="evidence" value="ECO:0007669"/>
    <property type="project" value="UniProtKB-KW"/>
</dbReference>
<dbReference type="PROSITE" id="PS51387">
    <property type="entry name" value="FAD_PCMH"/>
    <property type="match status" value="1"/>
</dbReference>
<dbReference type="Pfam" id="PF01565">
    <property type="entry name" value="FAD_binding_4"/>
    <property type="match status" value="1"/>
</dbReference>
<dbReference type="HAMAP" id="MF_00037">
    <property type="entry name" value="MurB"/>
    <property type="match status" value="1"/>
</dbReference>
<evidence type="ECO:0000256" key="12">
    <source>
        <dbReference type="ARBA" id="ARBA00022960"/>
    </source>
</evidence>
<keyword evidence="15 19" id="KW-0131">Cell cycle</keyword>
<accession>A0A1X7H6E5</accession>
<evidence type="ECO:0000256" key="11">
    <source>
        <dbReference type="ARBA" id="ARBA00022857"/>
    </source>
</evidence>
<evidence type="ECO:0000256" key="17">
    <source>
        <dbReference type="ARBA" id="ARBA00031026"/>
    </source>
</evidence>
<evidence type="ECO:0000256" key="16">
    <source>
        <dbReference type="ARBA" id="ARBA00023316"/>
    </source>
</evidence>
<keyword evidence="16 19" id="KW-0961">Cell wall biogenesis/degradation</keyword>
<evidence type="ECO:0000256" key="4">
    <source>
        <dbReference type="ARBA" id="ARBA00004752"/>
    </source>
</evidence>
<evidence type="ECO:0000256" key="10">
    <source>
        <dbReference type="ARBA" id="ARBA00022827"/>
    </source>
</evidence>
<proteinExistence type="inferred from homology"/>
<evidence type="ECO:0000256" key="1">
    <source>
        <dbReference type="ARBA" id="ARBA00001974"/>
    </source>
</evidence>
<evidence type="ECO:0000259" key="21">
    <source>
        <dbReference type="PROSITE" id="PS51387"/>
    </source>
</evidence>
<dbReference type="PANTHER" id="PTHR21071:SF4">
    <property type="entry name" value="UDP-N-ACETYLENOLPYRUVOYLGLUCOSAMINE REDUCTASE"/>
    <property type="match status" value="1"/>
</dbReference>
<dbReference type="InterPro" id="IPR016166">
    <property type="entry name" value="FAD-bd_PCMH"/>
</dbReference>
<dbReference type="NCBIfam" id="TIGR00179">
    <property type="entry name" value="murB"/>
    <property type="match status" value="1"/>
</dbReference>
<dbReference type="GO" id="GO:0008762">
    <property type="term" value="F:UDP-N-acetylmuramate dehydrogenase activity"/>
    <property type="evidence" value="ECO:0007669"/>
    <property type="project" value="UniProtKB-UniRule"/>
</dbReference>
<comment type="cofactor">
    <cofactor evidence="1 19">
        <name>FAD</name>
        <dbReference type="ChEBI" id="CHEBI:57692"/>
    </cofactor>
</comment>
<reference evidence="22 23" key="1">
    <citation type="submission" date="2017-04" db="EMBL/GenBank/DDBJ databases">
        <authorList>
            <person name="Afonso C.L."/>
            <person name="Miller P.J."/>
            <person name="Scott M.A."/>
            <person name="Spackman E."/>
            <person name="Goraichik I."/>
            <person name="Dimitrov K.M."/>
            <person name="Suarez D.L."/>
            <person name="Swayne D.E."/>
        </authorList>
    </citation>
    <scope>NUCLEOTIDE SEQUENCE [LARGE SCALE GENOMIC DNA]</scope>
    <source>
        <strain evidence="22 23">A2P</strain>
    </source>
</reference>
<evidence type="ECO:0000256" key="5">
    <source>
        <dbReference type="ARBA" id="ARBA00012518"/>
    </source>
</evidence>
<dbReference type="InterPro" id="IPR016169">
    <property type="entry name" value="FAD-bd_PCMH_sub2"/>
</dbReference>
<dbReference type="GO" id="GO:0005829">
    <property type="term" value="C:cytosol"/>
    <property type="evidence" value="ECO:0007669"/>
    <property type="project" value="TreeGrafter"/>
</dbReference>
<dbReference type="Gene3D" id="3.90.78.10">
    <property type="entry name" value="UDP-N-acetylenolpyruvoylglucosamine reductase, C-terminal domain"/>
    <property type="match status" value="1"/>
</dbReference>
<comment type="similarity">
    <text evidence="19">Belongs to the MurB family.</text>
</comment>
<dbReference type="GO" id="GO:0071949">
    <property type="term" value="F:FAD binding"/>
    <property type="evidence" value="ECO:0007669"/>
    <property type="project" value="InterPro"/>
</dbReference>
<dbReference type="Gene3D" id="3.30.465.10">
    <property type="match status" value="1"/>
</dbReference>
<evidence type="ECO:0000256" key="8">
    <source>
        <dbReference type="ARBA" id="ARBA00022618"/>
    </source>
</evidence>
<comment type="function">
    <text evidence="2 19">Cell wall formation.</text>
</comment>
<dbReference type="AlphaFoldDB" id="A0A1X7H6E5"/>
<feature type="compositionally biased region" description="Polar residues" evidence="20">
    <location>
        <begin position="228"/>
        <end position="239"/>
    </location>
</feature>
<dbReference type="EC" id="1.3.1.98" evidence="5 19"/>
<gene>
    <name evidence="19" type="primary">murB</name>
    <name evidence="22" type="ORF">SAMN02982917_5076</name>
</gene>
<feature type="domain" description="FAD-binding PCMH-type" evidence="21">
    <location>
        <begin position="43"/>
        <end position="207"/>
    </location>
</feature>
<protein>
    <recommendedName>
        <fullName evidence="6 19">UDP-N-acetylenolpyruvoylglucosamine reductase</fullName>
        <ecNumber evidence="5 19">1.3.1.98</ecNumber>
    </recommendedName>
    <alternativeName>
        <fullName evidence="17 19">UDP-N-acetylmuramate dehydrogenase</fullName>
    </alternativeName>
</protein>
<keyword evidence="12 19" id="KW-0133">Cell shape</keyword>
<evidence type="ECO:0000256" key="6">
    <source>
        <dbReference type="ARBA" id="ARBA00015188"/>
    </source>
</evidence>
<dbReference type="InterPro" id="IPR016167">
    <property type="entry name" value="FAD-bd_PCMH_sub1"/>
</dbReference>
<evidence type="ECO:0000313" key="23">
    <source>
        <dbReference type="Proteomes" id="UP000192936"/>
    </source>
</evidence>
<feature type="active site" evidence="19">
    <location>
        <position position="187"/>
    </location>
</feature>
<feature type="region of interest" description="Disordered" evidence="20">
    <location>
        <begin position="219"/>
        <end position="243"/>
    </location>
</feature>
<evidence type="ECO:0000256" key="18">
    <source>
        <dbReference type="ARBA" id="ARBA00048914"/>
    </source>
</evidence>
<dbReference type="Gene3D" id="3.30.43.10">
    <property type="entry name" value="Uridine Diphospho-n-acetylenolpyruvylglucosamine Reductase, domain 2"/>
    <property type="match status" value="1"/>
</dbReference>
<feature type="active site" description="Proton donor" evidence="19">
    <location>
        <position position="236"/>
    </location>
</feature>
<keyword evidence="11 19" id="KW-0521">NADP</keyword>
<keyword evidence="10 19" id="KW-0274">FAD</keyword>
<evidence type="ECO:0000256" key="15">
    <source>
        <dbReference type="ARBA" id="ARBA00023306"/>
    </source>
</evidence>
<feature type="active site" evidence="19">
    <location>
        <position position="311"/>
    </location>
</feature>
<keyword evidence="13 19" id="KW-0573">Peptidoglycan synthesis</keyword>
<dbReference type="Pfam" id="PF02873">
    <property type="entry name" value="MurB_C"/>
    <property type="match status" value="1"/>
</dbReference>
<dbReference type="GO" id="GO:0051301">
    <property type="term" value="P:cell division"/>
    <property type="evidence" value="ECO:0007669"/>
    <property type="project" value="UniProtKB-KW"/>
</dbReference>
<evidence type="ECO:0000256" key="3">
    <source>
        <dbReference type="ARBA" id="ARBA00004496"/>
    </source>
</evidence>
<organism evidence="22 23">
    <name type="scientific">Azospirillum oryzae</name>
    <dbReference type="NCBI Taxonomy" id="286727"/>
    <lineage>
        <taxon>Bacteria</taxon>
        <taxon>Pseudomonadati</taxon>
        <taxon>Pseudomonadota</taxon>
        <taxon>Alphaproteobacteria</taxon>
        <taxon>Rhodospirillales</taxon>
        <taxon>Azospirillaceae</taxon>
        <taxon>Azospirillum</taxon>
    </lineage>
</organism>
<dbReference type="NCBIfam" id="NF010480">
    <property type="entry name" value="PRK13905.1"/>
    <property type="match status" value="1"/>
</dbReference>
<comment type="catalytic activity">
    <reaction evidence="18 19">
        <text>UDP-N-acetyl-alpha-D-muramate + NADP(+) = UDP-N-acetyl-3-O-(1-carboxyvinyl)-alpha-D-glucosamine + NADPH + H(+)</text>
        <dbReference type="Rhea" id="RHEA:12248"/>
        <dbReference type="ChEBI" id="CHEBI:15378"/>
        <dbReference type="ChEBI" id="CHEBI:57783"/>
        <dbReference type="ChEBI" id="CHEBI:58349"/>
        <dbReference type="ChEBI" id="CHEBI:68483"/>
        <dbReference type="ChEBI" id="CHEBI:70757"/>
        <dbReference type="EC" id="1.3.1.98"/>
    </reaction>
</comment>
<dbReference type="STRING" id="286727.SAMN02982917_5076"/>
<dbReference type="InterPro" id="IPR036635">
    <property type="entry name" value="MurB_C_sf"/>
</dbReference>
<keyword evidence="8 19" id="KW-0132">Cell division</keyword>
<dbReference type="GO" id="GO:0009252">
    <property type="term" value="P:peptidoglycan biosynthetic process"/>
    <property type="evidence" value="ECO:0007669"/>
    <property type="project" value="UniProtKB-UniRule"/>
</dbReference>